<sequence>MRSDLRTSEAGLKLIMSYEGFRPVSKQLPDGGWVIGYGHTRAARANLRVSQPEAAAILREYDLPPIEKALDDLLLVPVSQTEFDALVSFAFNIGLDQFENSDVLAHINAGDKLKAAAAMESWRKARVGTRDMIVDPLVRRRADEKALFLKTSGAVPLASSSRFRPLIDDETVQPARRFGDPATERSRPTPAFDHSRDEETAPEAAARKVRERLTRILGEEESRVTNTEQPARPSRPVSEEASVEEIRAAISALVDDFDDRPETASPATGDIDLEEITLEDTPRRRAPADDGLHPESLGLEDAPSSERNGRILIDDVTPAEVDPELVELATRETDRNEGPVEIFLFGLVALLGTGLFAYGGAARFGWFGLEAAEFEGAMTYLPPFLLLAGGLLFVIMAYYAVRAFMGPRD</sequence>
<dbReference type="InterPro" id="IPR034690">
    <property type="entry name" value="Endolysin_T4_type"/>
</dbReference>
<keyword evidence="6 7" id="KW-0326">Glycosidase</keyword>
<comment type="caution">
    <text evidence="10">The sequence shown here is derived from an EMBL/GenBank/DDBJ whole genome shotgun (WGS) entry which is preliminary data.</text>
</comment>
<dbReference type="PANTHER" id="PTHR38107:SF3">
    <property type="entry name" value="LYSOZYME RRRD-RELATED"/>
    <property type="match status" value="1"/>
</dbReference>
<dbReference type="InterPro" id="IPR002196">
    <property type="entry name" value="Glyco_hydro_24"/>
</dbReference>
<dbReference type="CDD" id="cd00737">
    <property type="entry name" value="lyz_endolysin_autolysin"/>
    <property type="match status" value="1"/>
</dbReference>
<feature type="transmembrane region" description="Helical" evidence="9">
    <location>
        <begin position="380"/>
        <end position="401"/>
    </location>
</feature>
<feature type="region of interest" description="Disordered" evidence="8">
    <location>
        <begin position="169"/>
        <end position="305"/>
    </location>
</feature>
<proteinExistence type="inferred from homology"/>
<feature type="transmembrane region" description="Helical" evidence="9">
    <location>
        <begin position="340"/>
        <end position="360"/>
    </location>
</feature>
<evidence type="ECO:0000256" key="1">
    <source>
        <dbReference type="ARBA" id="ARBA00000632"/>
    </source>
</evidence>
<evidence type="ECO:0000256" key="5">
    <source>
        <dbReference type="ARBA" id="ARBA00023200"/>
    </source>
</evidence>
<dbReference type="HAMAP" id="MF_04110">
    <property type="entry name" value="ENDOLYSIN_T4"/>
    <property type="match status" value="1"/>
</dbReference>
<organism evidence="10 11">
    <name type="scientific">Henriciella pelagia</name>
    <dbReference type="NCBI Taxonomy" id="1977912"/>
    <lineage>
        <taxon>Bacteria</taxon>
        <taxon>Pseudomonadati</taxon>
        <taxon>Pseudomonadota</taxon>
        <taxon>Alphaproteobacteria</taxon>
        <taxon>Hyphomonadales</taxon>
        <taxon>Hyphomonadaceae</taxon>
        <taxon>Henriciella</taxon>
    </lineage>
</organism>
<feature type="compositionally biased region" description="Basic and acidic residues" evidence="8">
    <location>
        <begin position="280"/>
        <end position="293"/>
    </location>
</feature>
<dbReference type="Gene3D" id="1.10.530.40">
    <property type="match status" value="1"/>
</dbReference>
<comment type="similarity">
    <text evidence="7">Belongs to the glycosyl hydrolase 24 family.</text>
</comment>
<dbReference type="RefSeq" id="WP_084391563.1">
    <property type="nucleotide sequence ID" value="NZ_BMKF01000001.1"/>
</dbReference>
<keyword evidence="4 7" id="KW-0378">Hydrolase</keyword>
<name>A0ABQ1JA13_9PROT</name>
<evidence type="ECO:0000256" key="9">
    <source>
        <dbReference type="SAM" id="Phobius"/>
    </source>
</evidence>
<keyword evidence="9" id="KW-1133">Transmembrane helix</keyword>
<dbReference type="Pfam" id="PF00959">
    <property type="entry name" value="Phage_lysozyme"/>
    <property type="match status" value="1"/>
</dbReference>
<dbReference type="InterPro" id="IPR023347">
    <property type="entry name" value="Lysozyme_dom_sf"/>
</dbReference>
<reference evidence="11" key="1">
    <citation type="journal article" date="2019" name="Int. J. Syst. Evol. Microbiol.">
        <title>The Global Catalogue of Microorganisms (GCM) 10K type strain sequencing project: providing services to taxonomists for standard genome sequencing and annotation.</title>
        <authorList>
            <consortium name="The Broad Institute Genomics Platform"/>
            <consortium name="The Broad Institute Genome Sequencing Center for Infectious Disease"/>
            <person name="Wu L."/>
            <person name="Ma J."/>
        </authorList>
    </citation>
    <scope>NUCLEOTIDE SEQUENCE [LARGE SCALE GENOMIC DNA]</scope>
    <source>
        <strain evidence="11">CGMCC 1.15928</strain>
    </source>
</reference>
<dbReference type="InterPro" id="IPR023346">
    <property type="entry name" value="Lysozyme-like_dom_sf"/>
</dbReference>
<keyword evidence="9" id="KW-0812">Transmembrane</keyword>
<evidence type="ECO:0000313" key="10">
    <source>
        <dbReference type="EMBL" id="GGB63484.1"/>
    </source>
</evidence>
<keyword evidence="5" id="KW-1035">Host cytoplasm</keyword>
<dbReference type="SUPFAM" id="SSF53955">
    <property type="entry name" value="Lysozyme-like"/>
    <property type="match status" value="1"/>
</dbReference>
<dbReference type="PANTHER" id="PTHR38107">
    <property type="match status" value="1"/>
</dbReference>
<evidence type="ECO:0000256" key="7">
    <source>
        <dbReference type="RuleBase" id="RU003788"/>
    </source>
</evidence>
<evidence type="ECO:0000256" key="3">
    <source>
        <dbReference type="ARBA" id="ARBA00022638"/>
    </source>
</evidence>
<keyword evidence="2 7" id="KW-0929">Antimicrobial</keyword>
<keyword evidence="9" id="KW-0472">Membrane</keyword>
<evidence type="ECO:0000256" key="4">
    <source>
        <dbReference type="ARBA" id="ARBA00022801"/>
    </source>
</evidence>
<evidence type="ECO:0000256" key="8">
    <source>
        <dbReference type="SAM" id="MobiDB-lite"/>
    </source>
</evidence>
<keyword evidence="3 7" id="KW-0081">Bacteriolytic enzyme</keyword>
<evidence type="ECO:0000256" key="6">
    <source>
        <dbReference type="ARBA" id="ARBA00023295"/>
    </source>
</evidence>
<gene>
    <name evidence="10" type="primary">spmX</name>
    <name evidence="10" type="ORF">GCM10011503_10220</name>
</gene>
<evidence type="ECO:0000313" key="11">
    <source>
        <dbReference type="Proteomes" id="UP000628854"/>
    </source>
</evidence>
<dbReference type="InterPro" id="IPR051018">
    <property type="entry name" value="Bacteriophage_GH24"/>
</dbReference>
<dbReference type="Proteomes" id="UP000628854">
    <property type="component" value="Unassembled WGS sequence"/>
</dbReference>
<accession>A0ABQ1JA13</accession>
<feature type="compositionally biased region" description="Basic and acidic residues" evidence="8">
    <location>
        <begin position="177"/>
        <end position="223"/>
    </location>
</feature>
<dbReference type="EC" id="3.2.1.17" evidence="7"/>
<dbReference type="InterPro" id="IPR033907">
    <property type="entry name" value="Endolysin_autolysin"/>
</dbReference>
<protein>
    <recommendedName>
        <fullName evidence="7">Lysozyme</fullName>
        <ecNumber evidence="7">3.2.1.17</ecNumber>
    </recommendedName>
</protein>
<evidence type="ECO:0000256" key="2">
    <source>
        <dbReference type="ARBA" id="ARBA00022529"/>
    </source>
</evidence>
<keyword evidence="11" id="KW-1185">Reference proteome</keyword>
<dbReference type="EMBL" id="BMKF01000001">
    <property type="protein sequence ID" value="GGB63484.1"/>
    <property type="molecule type" value="Genomic_DNA"/>
</dbReference>
<comment type="catalytic activity">
    <reaction evidence="1 7">
        <text>Hydrolysis of (1-&gt;4)-beta-linkages between N-acetylmuramic acid and N-acetyl-D-glucosamine residues in a peptidoglycan and between N-acetyl-D-glucosamine residues in chitodextrins.</text>
        <dbReference type="EC" id="3.2.1.17"/>
    </reaction>
</comment>